<evidence type="ECO:0000313" key="3">
    <source>
        <dbReference type="Proteomes" id="UP000727907"/>
    </source>
</evidence>
<reference evidence="2 3" key="1">
    <citation type="submission" date="2021-06" db="EMBL/GenBank/DDBJ databases">
        <authorList>
            <person name="Lee D.H."/>
        </authorList>
    </citation>
    <scope>NUCLEOTIDE SEQUENCE [LARGE SCALE GENOMIC DNA]</scope>
    <source>
        <strain evidence="2 3">MMS21-HV4-11</strain>
    </source>
</reference>
<dbReference type="InterPro" id="IPR047774">
    <property type="entry name" value="SrfA-like"/>
</dbReference>
<evidence type="ECO:0000256" key="1">
    <source>
        <dbReference type="SAM" id="MobiDB-lite"/>
    </source>
</evidence>
<sequence>MAGETTLIVTTRSGVRPLGVRGEPLHNAAPQLRRVVRRRLGDAAADLLADPQLHENDQGIDWYAGWSGPVRPVTELAPAERDAVLAKVEATLAEIRRLGDMLAGHGPKEETGTVGLSLKLAARAPSPAFVFLVGDRPVIVAWGYEKEAASALLPLALARVPDAPVPGLGAPERRPVLEAAQVARPGLPAVIPAAGVPWWRTLALALPLLLLLLGGAWLLRGLLPVDPDVAIATREGPPAPPPPEALPDPVPALKAAYSTEQSRERVLKVELALAEAELKKRIADCKPPEPPKPPQVAAAPPPPMIPPAPKPAPPKATPPQAAPQPRNPGDNRLRLPNAPTNDYSFMQGCWRTDPFRHETLQMQPGVSSYCFDASGAGQLEWRRGRTACRTRAQARFEGAVLRLRDADSTCNDGSRWFSDQLVCHRGSDNVAVCSGQSRNAYGAPVTWSVNLHKLN</sequence>
<feature type="compositionally biased region" description="Pro residues" evidence="1">
    <location>
        <begin position="290"/>
        <end position="326"/>
    </location>
</feature>
<name>A0ABS6ITP8_9HYPH</name>
<organism evidence="2 3">
    <name type="scientific">Reyranella humidisoli</name>
    <dbReference type="NCBI Taxonomy" id="2849149"/>
    <lineage>
        <taxon>Bacteria</taxon>
        <taxon>Pseudomonadati</taxon>
        <taxon>Pseudomonadota</taxon>
        <taxon>Alphaproteobacteria</taxon>
        <taxon>Hyphomicrobiales</taxon>
        <taxon>Reyranellaceae</taxon>
        <taxon>Reyranella</taxon>
    </lineage>
</organism>
<proteinExistence type="predicted"/>
<protein>
    <submittedName>
        <fullName evidence="2">Uncharacterized protein</fullName>
    </submittedName>
</protein>
<evidence type="ECO:0000313" key="2">
    <source>
        <dbReference type="EMBL" id="MBU8876585.1"/>
    </source>
</evidence>
<dbReference type="EMBL" id="JAHOPB010000002">
    <property type="protein sequence ID" value="MBU8876585.1"/>
    <property type="molecule type" value="Genomic_DNA"/>
</dbReference>
<dbReference type="Proteomes" id="UP000727907">
    <property type="component" value="Unassembled WGS sequence"/>
</dbReference>
<feature type="region of interest" description="Disordered" evidence="1">
    <location>
        <begin position="282"/>
        <end position="338"/>
    </location>
</feature>
<dbReference type="NCBIfam" id="NF040486">
    <property type="entry name" value="SrfA_fam"/>
    <property type="match status" value="1"/>
</dbReference>
<gene>
    <name evidence="2" type="ORF">KQ910_22620</name>
</gene>
<accession>A0ABS6ITP8</accession>
<comment type="caution">
    <text evidence="2">The sequence shown here is derived from an EMBL/GenBank/DDBJ whole genome shotgun (WGS) entry which is preliminary data.</text>
</comment>
<dbReference type="RefSeq" id="WP_216965489.1">
    <property type="nucleotide sequence ID" value="NZ_JAHOPB010000002.1"/>
</dbReference>
<keyword evidence="3" id="KW-1185">Reference proteome</keyword>